<dbReference type="RefSeq" id="WP_130963870.1">
    <property type="nucleotide sequence ID" value="NZ_SIRT01000004.1"/>
</dbReference>
<keyword evidence="3" id="KW-1185">Reference proteome</keyword>
<evidence type="ECO:0000313" key="3">
    <source>
        <dbReference type="Proteomes" id="UP000291142"/>
    </source>
</evidence>
<evidence type="ECO:0008006" key="4">
    <source>
        <dbReference type="Google" id="ProtNLM"/>
    </source>
</evidence>
<dbReference type="OrthoDB" id="853480at2"/>
<dbReference type="PROSITE" id="PS51257">
    <property type="entry name" value="PROKAR_LIPOPROTEIN"/>
    <property type="match status" value="1"/>
</dbReference>
<dbReference type="EMBL" id="SIRT01000004">
    <property type="protein sequence ID" value="TBN04401.1"/>
    <property type="molecule type" value="Genomic_DNA"/>
</dbReference>
<dbReference type="Proteomes" id="UP000291142">
    <property type="component" value="Unassembled WGS sequence"/>
</dbReference>
<keyword evidence="1" id="KW-0732">Signal</keyword>
<evidence type="ECO:0000256" key="1">
    <source>
        <dbReference type="SAM" id="SignalP"/>
    </source>
</evidence>
<reference evidence="2 3" key="1">
    <citation type="submission" date="2019-02" db="EMBL/GenBank/DDBJ databases">
        <title>Hyunsoonleella sp., isolated from marine sediment.</title>
        <authorList>
            <person name="Liu B.-T."/>
        </authorList>
    </citation>
    <scope>NUCLEOTIDE SEQUENCE [LARGE SCALE GENOMIC DNA]</scope>
    <source>
        <strain evidence="2 3">T58</strain>
    </source>
</reference>
<evidence type="ECO:0000313" key="2">
    <source>
        <dbReference type="EMBL" id="TBN04401.1"/>
    </source>
</evidence>
<feature type="signal peptide" evidence="1">
    <location>
        <begin position="1"/>
        <end position="25"/>
    </location>
</feature>
<accession>A0A4Q9FFI1</accession>
<sequence>MTTLKHKPLLYLLFTLLLSSCIYFGGSDDDDPLIDVTSNRYDPVILKRESFNTSIELMPPQNQGIMGKIYIKDNYLFINEPNKGFHIYDNSNPENPIKLKFLKVLGSTDVSIKQDILYVNNAVDIIALSFSNDFNEVTVSKRIENVFPEMISPDGYRANIASDEVVIDWTLKN</sequence>
<protein>
    <recommendedName>
        <fullName evidence="4">LVIVD repeat-containing protein</fullName>
    </recommendedName>
</protein>
<dbReference type="AlphaFoldDB" id="A0A4Q9FFI1"/>
<organism evidence="2 3">
    <name type="scientific">Hyunsoonleella flava</name>
    <dbReference type="NCBI Taxonomy" id="2527939"/>
    <lineage>
        <taxon>Bacteria</taxon>
        <taxon>Pseudomonadati</taxon>
        <taxon>Bacteroidota</taxon>
        <taxon>Flavobacteriia</taxon>
        <taxon>Flavobacteriales</taxon>
        <taxon>Flavobacteriaceae</taxon>
    </lineage>
</organism>
<name>A0A4Q9FFI1_9FLAO</name>
<proteinExistence type="predicted"/>
<gene>
    <name evidence="2" type="ORF">EYD45_07220</name>
</gene>
<feature type="chain" id="PRO_5020685553" description="LVIVD repeat-containing protein" evidence="1">
    <location>
        <begin position="26"/>
        <end position="173"/>
    </location>
</feature>
<comment type="caution">
    <text evidence="2">The sequence shown here is derived from an EMBL/GenBank/DDBJ whole genome shotgun (WGS) entry which is preliminary data.</text>
</comment>